<sequence length="214" mass="25084">MANAETIVALKALLWDLQYTSWITEELFSFQWWFNIIFLVAIYTVWWKLVDKSRLIELLLFGSLLAVMAAIVDTVADNLRFWHYAVRTLPFSPSFFPFHFSIVPLIFMIVYQRTHNWYQYLLVTLFASMIYSFIIAPLFVAVGTMQLLNWNHGYTFISVVARAIFARGVLVLCAHIQGSYQQQSFSFKRFTPNYQPAQKPLPNTKVDKEDRENN</sequence>
<protein>
    <submittedName>
        <fullName evidence="3">Uncharacterized protein</fullName>
    </submittedName>
</protein>
<name>A0A645BJS0_9ZZZZ</name>
<feature type="region of interest" description="Disordered" evidence="1">
    <location>
        <begin position="193"/>
        <end position="214"/>
    </location>
</feature>
<dbReference type="AlphaFoldDB" id="A0A645BJS0"/>
<feature type="transmembrane region" description="Helical" evidence="2">
    <location>
        <begin position="154"/>
        <end position="176"/>
    </location>
</feature>
<dbReference type="NCBIfam" id="NF041644">
    <property type="entry name" value="CBO0543_fam"/>
    <property type="match status" value="1"/>
</dbReference>
<gene>
    <name evidence="3" type="ORF">SDC9_111680</name>
</gene>
<proteinExistence type="predicted"/>
<accession>A0A645BJS0</accession>
<feature type="transmembrane region" description="Helical" evidence="2">
    <location>
        <begin position="58"/>
        <end position="76"/>
    </location>
</feature>
<feature type="transmembrane region" description="Helical" evidence="2">
    <location>
        <begin position="96"/>
        <end position="113"/>
    </location>
</feature>
<dbReference type="EMBL" id="VSSQ01020152">
    <property type="protein sequence ID" value="MPM64791.1"/>
    <property type="molecule type" value="Genomic_DNA"/>
</dbReference>
<feature type="transmembrane region" description="Helical" evidence="2">
    <location>
        <begin position="120"/>
        <end position="142"/>
    </location>
</feature>
<feature type="transmembrane region" description="Helical" evidence="2">
    <location>
        <begin position="30"/>
        <end position="46"/>
    </location>
</feature>
<keyword evidence="2" id="KW-0472">Membrane</keyword>
<evidence type="ECO:0000313" key="3">
    <source>
        <dbReference type="EMBL" id="MPM64791.1"/>
    </source>
</evidence>
<organism evidence="3">
    <name type="scientific">bioreactor metagenome</name>
    <dbReference type="NCBI Taxonomy" id="1076179"/>
    <lineage>
        <taxon>unclassified sequences</taxon>
        <taxon>metagenomes</taxon>
        <taxon>ecological metagenomes</taxon>
    </lineage>
</organism>
<keyword evidence="2" id="KW-1133">Transmembrane helix</keyword>
<evidence type="ECO:0000256" key="1">
    <source>
        <dbReference type="SAM" id="MobiDB-lite"/>
    </source>
</evidence>
<dbReference type="InterPro" id="IPR048147">
    <property type="entry name" value="CBO0543-like"/>
</dbReference>
<comment type="caution">
    <text evidence="3">The sequence shown here is derived from an EMBL/GenBank/DDBJ whole genome shotgun (WGS) entry which is preliminary data.</text>
</comment>
<keyword evidence="2" id="KW-0812">Transmembrane</keyword>
<evidence type="ECO:0000256" key="2">
    <source>
        <dbReference type="SAM" id="Phobius"/>
    </source>
</evidence>
<reference evidence="3" key="1">
    <citation type="submission" date="2019-08" db="EMBL/GenBank/DDBJ databases">
        <authorList>
            <person name="Kucharzyk K."/>
            <person name="Murdoch R.W."/>
            <person name="Higgins S."/>
            <person name="Loffler F."/>
        </authorList>
    </citation>
    <scope>NUCLEOTIDE SEQUENCE</scope>
</reference>
<feature type="compositionally biased region" description="Basic and acidic residues" evidence="1">
    <location>
        <begin position="205"/>
        <end position="214"/>
    </location>
</feature>